<dbReference type="EMBL" id="CP136962">
    <property type="protein sequence ID" value="WOS99090.1"/>
    <property type="molecule type" value="Genomic_DNA"/>
</dbReference>
<dbReference type="GO" id="GO:0002098">
    <property type="term" value="P:tRNA wobble uridine modification"/>
    <property type="evidence" value="ECO:0007669"/>
    <property type="project" value="TreeGrafter"/>
</dbReference>
<dbReference type="SUPFAM" id="SSF52540">
    <property type="entry name" value="P-loop containing nucleoside triphosphate hydrolases"/>
    <property type="match status" value="1"/>
</dbReference>
<reference evidence="1 2" key="2">
    <citation type="submission" date="2023-10" db="EMBL/GenBank/DDBJ databases">
        <authorList>
            <person name="Choi B."/>
        </authorList>
    </citation>
    <scope>NUCLEOTIDE SEQUENCE [LARGE SCALE GENOMIC DNA]</scope>
    <source>
        <strain evidence="1 2">UMB0023</strain>
    </source>
</reference>
<dbReference type="Proteomes" id="UP000234781">
    <property type="component" value="Chromosome"/>
</dbReference>
<dbReference type="InterPro" id="IPR027417">
    <property type="entry name" value="P-loop_NTPase"/>
</dbReference>
<name>A0A9X7F6W4_NEIPE</name>
<reference evidence="2" key="1">
    <citation type="submission" date="2017-12" db="EMBL/GenBank/DDBJ databases">
        <title>Phylogenetic diversity of female urinary microbiome.</title>
        <authorList>
            <person name="Thomas-White K."/>
            <person name="Wolfe A.J."/>
        </authorList>
    </citation>
    <scope>NUCLEOTIDE SEQUENCE [LARGE SCALE GENOMIC DNA]</scope>
    <source>
        <strain evidence="2">UMB0023</strain>
    </source>
</reference>
<sequence>MQHIRHQLNHIQQEYTELRKILNNQKDESIVAVWGLMNAGKSYLLNMLTQHLENEYFKTNDFRETAEIKTAQFGNITYLDTPGLDASNTDDLEALRGVARADVVLFVHQPQGELEKIEIDFLQQLKNSFGDHAEKNIILVISKVDKATPENIQLVENKMLAQCNDILGFSPKCFQISNTRFRKGMIEHKNALTKASRINELNDYVHQVASESKGVSKQRIAVKLAELAEESDDVIKRLEQQQNKLIRNLADEFDSFNQTVDDLRDYVTDIQKRYRAI</sequence>
<dbReference type="PANTHER" id="PTHR42714:SF2">
    <property type="entry name" value="TRNA MODIFICATION GTPASE GTPBP3, MITOCHONDRIAL"/>
    <property type="match status" value="1"/>
</dbReference>
<accession>A0A9X7F6W4</accession>
<evidence type="ECO:0000313" key="2">
    <source>
        <dbReference type="Proteomes" id="UP000234781"/>
    </source>
</evidence>
<gene>
    <name evidence="1" type="ORF">CYJ98_005430</name>
</gene>
<proteinExistence type="predicted"/>
<organism evidence="1 2">
    <name type="scientific">Neisseria perflava</name>
    <dbReference type="NCBI Taxonomy" id="33053"/>
    <lineage>
        <taxon>Bacteria</taxon>
        <taxon>Pseudomonadati</taxon>
        <taxon>Pseudomonadota</taxon>
        <taxon>Betaproteobacteria</taxon>
        <taxon>Neisseriales</taxon>
        <taxon>Neisseriaceae</taxon>
        <taxon>Neisseria</taxon>
    </lineage>
</organism>
<dbReference type="Pfam" id="PF01926">
    <property type="entry name" value="MMR_HSR1"/>
    <property type="match status" value="1"/>
</dbReference>
<dbReference type="Gene3D" id="3.40.50.300">
    <property type="entry name" value="P-loop containing nucleotide triphosphate hydrolases"/>
    <property type="match status" value="1"/>
</dbReference>
<dbReference type="PANTHER" id="PTHR42714">
    <property type="entry name" value="TRNA MODIFICATION GTPASE GTPBP3"/>
    <property type="match status" value="1"/>
</dbReference>
<dbReference type="GO" id="GO:0030488">
    <property type="term" value="P:tRNA methylation"/>
    <property type="evidence" value="ECO:0007669"/>
    <property type="project" value="TreeGrafter"/>
</dbReference>
<dbReference type="GO" id="GO:0005525">
    <property type="term" value="F:GTP binding"/>
    <property type="evidence" value="ECO:0007669"/>
    <property type="project" value="InterPro"/>
</dbReference>
<protein>
    <submittedName>
        <fullName evidence="1">GTPase</fullName>
    </submittedName>
</protein>
<keyword evidence="2" id="KW-1185">Reference proteome</keyword>
<dbReference type="RefSeq" id="WP_101756418.1">
    <property type="nucleotide sequence ID" value="NZ_CP136962.1"/>
</dbReference>
<evidence type="ECO:0000313" key="1">
    <source>
        <dbReference type="EMBL" id="WOS99090.1"/>
    </source>
</evidence>
<dbReference type="AlphaFoldDB" id="A0A9X7F6W4"/>
<dbReference type="InterPro" id="IPR006073">
    <property type="entry name" value="GTP-bd"/>
</dbReference>
<dbReference type="GO" id="GO:0005737">
    <property type="term" value="C:cytoplasm"/>
    <property type="evidence" value="ECO:0007669"/>
    <property type="project" value="TreeGrafter"/>
</dbReference>